<gene>
    <name evidence="1" type="primary">bshB1</name>
    <name evidence="1" type="ORF">ACFOWM_01925</name>
</gene>
<keyword evidence="2" id="KW-1185">Reference proteome</keyword>
<dbReference type="PANTHER" id="PTHR12993">
    <property type="entry name" value="N-ACETYLGLUCOSAMINYL-PHOSPHATIDYLINOSITOL DE-N-ACETYLASE-RELATED"/>
    <property type="match status" value="1"/>
</dbReference>
<dbReference type="PANTHER" id="PTHR12993:SF30">
    <property type="entry name" value="N-ACETYL-ALPHA-D-GLUCOSAMINYL L-MALATE DEACETYLASE 1"/>
    <property type="match status" value="1"/>
</dbReference>
<dbReference type="EMBL" id="JBHSCZ010000001">
    <property type="protein sequence ID" value="MFC4261625.1"/>
    <property type="molecule type" value="Genomic_DNA"/>
</dbReference>
<name>A0ABV8QPQ4_9BACT</name>
<dbReference type="InterPro" id="IPR003737">
    <property type="entry name" value="GlcNAc_PI_deacetylase-related"/>
</dbReference>
<dbReference type="RefSeq" id="WP_379706315.1">
    <property type="nucleotide sequence ID" value="NZ_JBHSCZ010000001.1"/>
</dbReference>
<protein>
    <submittedName>
        <fullName evidence="1">Bacillithiol biosynthesis deacetylase BshB1</fullName>
    </submittedName>
</protein>
<organism evidence="1 2">
    <name type="scientific">Ferruginibacter yonginensis</name>
    <dbReference type="NCBI Taxonomy" id="1310416"/>
    <lineage>
        <taxon>Bacteria</taxon>
        <taxon>Pseudomonadati</taxon>
        <taxon>Bacteroidota</taxon>
        <taxon>Chitinophagia</taxon>
        <taxon>Chitinophagales</taxon>
        <taxon>Chitinophagaceae</taxon>
        <taxon>Ferruginibacter</taxon>
    </lineage>
</organism>
<dbReference type="InterPro" id="IPR024078">
    <property type="entry name" value="LmbE-like_dom_sf"/>
</dbReference>
<dbReference type="Proteomes" id="UP001595907">
    <property type="component" value="Unassembled WGS sequence"/>
</dbReference>
<comment type="caution">
    <text evidence="1">The sequence shown here is derived from an EMBL/GenBank/DDBJ whole genome shotgun (WGS) entry which is preliminary data.</text>
</comment>
<evidence type="ECO:0000313" key="1">
    <source>
        <dbReference type="EMBL" id="MFC4261625.1"/>
    </source>
</evidence>
<dbReference type="Pfam" id="PF02585">
    <property type="entry name" value="PIG-L"/>
    <property type="match status" value="1"/>
</dbReference>
<dbReference type="NCBIfam" id="TIGR04001">
    <property type="entry name" value="thiol_BshB1"/>
    <property type="match status" value="1"/>
</dbReference>
<accession>A0ABV8QPQ4</accession>
<dbReference type="InterPro" id="IPR023842">
    <property type="entry name" value="Bacillithiol_biosynth_BshB1"/>
</dbReference>
<evidence type="ECO:0000313" key="2">
    <source>
        <dbReference type="Proteomes" id="UP001595907"/>
    </source>
</evidence>
<dbReference type="Gene3D" id="3.40.50.10320">
    <property type="entry name" value="LmbE-like"/>
    <property type="match status" value="1"/>
</dbReference>
<dbReference type="SUPFAM" id="SSF102588">
    <property type="entry name" value="LmbE-like"/>
    <property type="match status" value="1"/>
</dbReference>
<proteinExistence type="predicted"/>
<reference evidence="2" key="1">
    <citation type="journal article" date="2019" name="Int. J. Syst. Evol. Microbiol.">
        <title>The Global Catalogue of Microorganisms (GCM) 10K type strain sequencing project: providing services to taxonomists for standard genome sequencing and annotation.</title>
        <authorList>
            <consortium name="The Broad Institute Genomics Platform"/>
            <consortium name="The Broad Institute Genome Sequencing Center for Infectious Disease"/>
            <person name="Wu L."/>
            <person name="Ma J."/>
        </authorList>
    </citation>
    <scope>NUCLEOTIDE SEQUENCE [LARGE SCALE GENOMIC DNA]</scope>
    <source>
        <strain evidence="2">CECT 8289</strain>
    </source>
</reference>
<sequence length="244" mass="27025">MKLDVLAFGVHPDDVELGCAGVLALEKRLGKKTGVIDLTKGELGTRGTTETRYEEAYNAKQILQLDVRENLGLADGFFENNQASQLQVIAVLRKYQPDIVFCNAPEDRHPDHGRSAALVEDAAFYAGLAKIETLDENGKPQLPWRPKYVFNYIQDRLLKADFVVDISADFDTKLASIRAYKTQFYDPAHTDGPQTYISSPAFLEGIIARAAMYGKMIGVPYAEAFISKKTVGIKSMDALVQQTT</sequence>